<dbReference type="SUPFAM" id="SSF55729">
    <property type="entry name" value="Acyl-CoA N-acyltransferases (Nat)"/>
    <property type="match status" value="1"/>
</dbReference>
<sequence>MPPWTLESLGTCAPGRHALATPRLFLRTATLADALPLVAAGSDPEAQRGLGWPAREVVPAWRRRHALRWRMAMRPFSDGAPAIPLPNLFVALDRERPRLAGALGVSPTGEDVGLAGGWLAPAYREGDLFGELVDAWRELAHRHLGLLEVRSAVALENAEGAEAVRHAGFAAGESEDLTLEDGRTVSVVWYVSSVTSPVQCAAGRGPEWKGTSPWTTGALRPAQASRGGGARH</sequence>
<dbReference type="InterPro" id="IPR000182">
    <property type="entry name" value="GNAT_dom"/>
</dbReference>
<evidence type="ECO:0000313" key="3">
    <source>
        <dbReference type="EMBL" id="MBO2440106.1"/>
    </source>
</evidence>
<dbReference type="InterPro" id="IPR016181">
    <property type="entry name" value="Acyl_CoA_acyltransferase"/>
</dbReference>
<comment type="caution">
    <text evidence="3">The sequence shown here is derived from an EMBL/GenBank/DDBJ whole genome shotgun (WGS) entry which is preliminary data.</text>
</comment>
<organism evidence="3 4">
    <name type="scientific">Actinomadura nitritigenes</name>
    <dbReference type="NCBI Taxonomy" id="134602"/>
    <lineage>
        <taxon>Bacteria</taxon>
        <taxon>Bacillati</taxon>
        <taxon>Actinomycetota</taxon>
        <taxon>Actinomycetes</taxon>
        <taxon>Streptosporangiales</taxon>
        <taxon>Thermomonosporaceae</taxon>
        <taxon>Actinomadura</taxon>
    </lineage>
</organism>
<dbReference type="EMBL" id="JAGEOK010000013">
    <property type="protein sequence ID" value="MBO2440106.1"/>
    <property type="molecule type" value="Genomic_DNA"/>
</dbReference>
<evidence type="ECO:0000259" key="2">
    <source>
        <dbReference type="Pfam" id="PF13302"/>
    </source>
</evidence>
<evidence type="ECO:0000313" key="4">
    <source>
        <dbReference type="Proteomes" id="UP000666915"/>
    </source>
</evidence>
<dbReference type="Pfam" id="PF13302">
    <property type="entry name" value="Acetyltransf_3"/>
    <property type="match status" value="1"/>
</dbReference>
<accession>A0ABS3R1W8</accession>
<dbReference type="Proteomes" id="UP000666915">
    <property type="component" value="Unassembled WGS sequence"/>
</dbReference>
<feature type="region of interest" description="Disordered" evidence="1">
    <location>
        <begin position="204"/>
        <end position="232"/>
    </location>
</feature>
<protein>
    <submittedName>
        <fullName evidence="3">GNAT family N-acetyltransferase</fullName>
    </submittedName>
</protein>
<dbReference type="Gene3D" id="3.40.630.30">
    <property type="match status" value="1"/>
</dbReference>
<proteinExistence type="predicted"/>
<feature type="domain" description="N-acetyltransferase" evidence="2">
    <location>
        <begin position="23"/>
        <end position="169"/>
    </location>
</feature>
<name>A0ABS3R1W8_9ACTN</name>
<gene>
    <name evidence="3" type="ORF">J4557_21485</name>
</gene>
<dbReference type="RefSeq" id="WP_208268500.1">
    <property type="nucleotide sequence ID" value="NZ_BAAAGM010000064.1"/>
</dbReference>
<reference evidence="3 4" key="1">
    <citation type="submission" date="2021-03" db="EMBL/GenBank/DDBJ databases">
        <authorList>
            <person name="Kanchanasin P."/>
            <person name="Saeng-In P."/>
            <person name="Phongsopitanun W."/>
            <person name="Yuki M."/>
            <person name="Kudo T."/>
            <person name="Ohkuma M."/>
            <person name="Tanasupawat S."/>
        </authorList>
    </citation>
    <scope>NUCLEOTIDE SEQUENCE [LARGE SCALE GENOMIC DNA]</scope>
    <source>
        <strain evidence="3 4">L46</strain>
    </source>
</reference>
<keyword evidence="4" id="KW-1185">Reference proteome</keyword>
<evidence type="ECO:0000256" key="1">
    <source>
        <dbReference type="SAM" id="MobiDB-lite"/>
    </source>
</evidence>